<keyword evidence="1" id="KW-0472">Membrane</keyword>
<evidence type="ECO:0000313" key="2">
    <source>
        <dbReference type="EMBL" id="MFC4336675.1"/>
    </source>
</evidence>
<keyword evidence="1" id="KW-0812">Transmembrane</keyword>
<name>A0ABV8U0P9_9ACTN</name>
<dbReference type="EMBL" id="JBHSDK010000021">
    <property type="protein sequence ID" value="MFC4336675.1"/>
    <property type="molecule type" value="Genomic_DNA"/>
</dbReference>
<protein>
    <recommendedName>
        <fullName evidence="4">DUF998 domain-containing protein</fullName>
    </recommendedName>
</protein>
<gene>
    <name evidence="2" type="ORF">ACFPET_15845</name>
</gene>
<feature type="transmembrane region" description="Helical" evidence="1">
    <location>
        <begin position="89"/>
        <end position="111"/>
    </location>
</feature>
<comment type="caution">
    <text evidence="2">The sequence shown here is derived from an EMBL/GenBank/DDBJ whole genome shotgun (WGS) entry which is preliminary data.</text>
</comment>
<accession>A0ABV8U0P9</accession>
<feature type="transmembrane region" description="Helical" evidence="1">
    <location>
        <begin position="123"/>
        <end position="145"/>
    </location>
</feature>
<keyword evidence="1" id="KW-1133">Transmembrane helix</keyword>
<sequence length="147" mass="15015">MTGTHTVRMARPAARAGAYAAMAGIVLALAATFLPWEQAGVRRSDFWHLGASPGLSGDHGVYLLAAAMTLILSVWALSYFAWRGTVGKAAWASGLFVGAALLYGADLRVYTDLAASAHGLGEVVAAVGITALLAGSTLGLAARIAES</sequence>
<feature type="transmembrane region" description="Helical" evidence="1">
    <location>
        <begin position="16"/>
        <end position="36"/>
    </location>
</feature>
<proteinExistence type="predicted"/>
<feature type="transmembrane region" description="Helical" evidence="1">
    <location>
        <begin position="61"/>
        <end position="82"/>
    </location>
</feature>
<organism evidence="2 3">
    <name type="scientific">Salininema proteolyticum</name>
    <dbReference type="NCBI Taxonomy" id="1607685"/>
    <lineage>
        <taxon>Bacteria</taxon>
        <taxon>Bacillati</taxon>
        <taxon>Actinomycetota</taxon>
        <taxon>Actinomycetes</taxon>
        <taxon>Glycomycetales</taxon>
        <taxon>Glycomycetaceae</taxon>
        <taxon>Salininema</taxon>
    </lineage>
</organism>
<evidence type="ECO:0008006" key="4">
    <source>
        <dbReference type="Google" id="ProtNLM"/>
    </source>
</evidence>
<evidence type="ECO:0000256" key="1">
    <source>
        <dbReference type="SAM" id="Phobius"/>
    </source>
</evidence>
<evidence type="ECO:0000313" key="3">
    <source>
        <dbReference type="Proteomes" id="UP001595823"/>
    </source>
</evidence>
<dbReference type="Proteomes" id="UP001595823">
    <property type="component" value="Unassembled WGS sequence"/>
</dbReference>
<dbReference type="RefSeq" id="WP_380622829.1">
    <property type="nucleotide sequence ID" value="NZ_JBHSDK010000021.1"/>
</dbReference>
<reference evidence="3" key="1">
    <citation type="journal article" date="2019" name="Int. J. Syst. Evol. Microbiol.">
        <title>The Global Catalogue of Microorganisms (GCM) 10K type strain sequencing project: providing services to taxonomists for standard genome sequencing and annotation.</title>
        <authorList>
            <consortium name="The Broad Institute Genomics Platform"/>
            <consortium name="The Broad Institute Genome Sequencing Center for Infectious Disease"/>
            <person name="Wu L."/>
            <person name="Ma J."/>
        </authorList>
    </citation>
    <scope>NUCLEOTIDE SEQUENCE [LARGE SCALE GENOMIC DNA]</scope>
    <source>
        <strain evidence="3">IBRC-M 10908</strain>
    </source>
</reference>
<keyword evidence="3" id="KW-1185">Reference proteome</keyword>